<proteinExistence type="predicted"/>
<feature type="compositionally biased region" description="Basic and acidic residues" evidence="1">
    <location>
        <begin position="689"/>
        <end position="702"/>
    </location>
</feature>
<feature type="compositionally biased region" description="Acidic residues" evidence="1">
    <location>
        <begin position="412"/>
        <end position="454"/>
    </location>
</feature>
<comment type="caution">
    <text evidence="2">The sequence shown here is derived from an EMBL/GenBank/DDBJ whole genome shotgun (WGS) entry which is preliminary data.</text>
</comment>
<dbReference type="EMBL" id="WNWR01000062">
    <property type="protein sequence ID" value="KAE9992330.1"/>
    <property type="molecule type" value="Genomic_DNA"/>
</dbReference>
<protein>
    <submittedName>
        <fullName evidence="2">Uncharacterized protein</fullName>
    </submittedName>
</protein>
<accession>A0A8H3VNX3</accession>
<feature type="compositionally biased region" description="Polar residues" evidence="1">
    <location>
        <begin position="65"/>
        <end position="83"/>
    </location>
</feature>
<feature type="region of interest" description="Disordered" evidence="1">
    <location>
        <begin position="400"/>
        <end position="465"/>
    </location>
</feature>
<evidence type="ECO:0000256" key="1">
    <source>
        <dbReference type="SAM" id="MobiDB-lite"/>
    </source>
</evidence>
<sequence>MDDPHDARIGWNANMSQQSGGDNGPIPRPSQRGGHSSRPMDGLDRGRQGLGSSSALGALQRFDNNRSVTMNRDMNVQRTSQAFNRPEQPEYRSYIDQAAYIRNESEPDWHKKDEAYQRKFLRGMRLEMVDRVTPFGDRSRENFQMLLEVAHANIQHDYRVADDALFQLTYTQLVQFSSQNFRCWMQLDRDHRSGALATWDKVLNRLALEDPKTRRFVRLMKVLQVMQEKSRIFDQEEIDLDREAALIVQASDVKSGKTVFELAGTYYNDKAKWTAKPEHYHVLFLNRLISTPTTELQLGVSLHKALEYRARFAKFDRKMRTERRKYWPEPSYAQPDSPMDINDNINYYYQVYSPWNRDQAIHRFTRAWQDLTQQEFPYDHLPYEVALLLALPRIDFPKLPQSQVPHKKSKEEEEAIEEAGDEVSIEDENDAEFDRSEAEEEEAEEENEDDEGEEEPHSRTHVYSKGDIPFLPDPYPYTIAAVKGHSAWTELQEFLSYVFGVDEGEMAERVVTTHHWNQCRNVIRKRIAYKRTVHRILDPDTISVRNGGVTKIAARIVNGKGNIGRLTDEQLLYNVTWDIDIWRGTMKQSDGADDAQSFPLPPPREIESEMLKKLLVALGRGIPTMDWLITKYPHLPDNRPTRPAWAVRLKTEPNFGHSAPNIANVVAGATATMPDGSTNHQSAALRENVSREKGLARPDRGAHPQFSQQAARPTAPTYADTHQHPRFDSGAVQRGQLGMQGDGPASGFGFDARNEDQKKRGRQADVEGEDGFSGSMPKKNNSAFLNNTLNNSNGTAFTFSPEVSAEGQQPRRGLYSTAGVGQGGIRSSQFSLDPLPPALQMSDRPGLAIDENGHATVVMEQRQSNVELEDDYLAVMTSLEFSASREISDFPSSLSRNNLNHDTSSIDSTTYIDSESGANPMTTQRGGGDPTNQMADGQQEGDFSANLMNGTRELVPSQAQRLANWFSIDERNAGQVSDRELQSLPLQQSSSQLFSGAHNDSGGLLKPYSIPVAGGKQQLTFRMSPASASFGPSRPPLLQHNSKTQNYGSEAGAMVAGSRSDTGTSFRAIPRPSMPADKASTTNRQTGFTFPTTWQDFEQRGVQYFGIDGANLSSLSGQPPPPETARLVTPMDPEFPASGISSAGWSKRQLRRIAFLPNTLSLDANSLTGEMIYFLRQFGVSFDDMIVRASISDMKVDWDNHQKRLKQRETQYRKDSKCGWVRCFRVRKNGELTDDSKPKLIGPDAFTKEHFLFNVCWNVDVESQTMWPRVGPSTKYPLPPPRINPKIEKMLNDERMTVPDLNWLRAKYPSLSLVPAQSINNEEGVRATFSSDGEETAQSPSSLTGLQNSGATPSYLITPAVWTLLPTTVIHNQPVYIIGEPIPTYPHVHVGWKGPSCVIAGTRYCEIQDHHTCWVPRPFPPHVRELIAQAKEATDRWRASGLPVKQAASLPSPAEPIQCSNSLRNGLGNRSLGDPAAPQQSFMLSGAQSREGAFRGPYSSRALLIDEVLNGQGDNIIPSPKLGADASEDDQDRRLRDSNRAFFPADHHTFAGDEGQSHQRADTGAGCRSDIYLQHMPRHLVTESLIDSQSFGMSYGHVHGPPSRHSLVGSRAQSNTMAQSGGGNLQVEGQEMGCFGTGSGSNMNNRPGNDPYHGACMTERLGRIDGFAERGTGGFNSGFNDAVGFGAAMRPSSFVGNLSDPRASPQRIHPTLSDGTVGRGVLVAGGESAGESEFADRFLSGI</sequence>
<feature type="region of interest" description="Disordered" evidence="1">
    <location>
        <begin position="1328"/>
        <end position="1348"/>
    </location>
</feature>
<feature type="region of interest" description="Disordered" evidence="1">
    <location>
        <begin position="689"/>
        <end position="787"/>
    </location>
</feature>
<organism evidence="2 3">
    <name type="scientific">Venturia inaequalis</name>
    <name type="common">Apple scab fungus</name>
    <dbReference type="NCBI Taxonomy" id="5025"/>
    <lineage>
        <taxon>Eukaryota</taxon>
        <taxon>Fungi</taxon>
        <taxon>Dikarya</taxon>
        <taxon>Ascomycota</taxon>
        <taxon>Pezizomycotina</taxon>
        <taxon>Dothideomycetes</taxon>
        <taxon>Pleosporomycetidae</taxon>
        <taxon>Venturiales</taxon>
        <taxon>Venturiaceae</taxon>
        <taxon>Venturia</taxon>
    </lineage>
</organism>
<dbReference type="Proteomes" id="UP000490939">
    <property type="component" value="Unassembled WGS sequence"/>
</dbReference>
<feature type="region of interest" description="Disordered" evidence="1">
    <location>
        <begin position="1055"/>
        <end position="1084"/>
    </location>
</feature>
<name>A0A8H3VNX3_VENIN</name>
<evidence type="ECO:0000313" key="2">
    <source>
        <dbReference type="EMBL" id="KAE9992330.1"/>
    </source>
</evidence>
<feature type="compositionally biased region" description="Low complexity" evidence="1">
    <location>
        <begin position="905"/>
        <end position="916"/>
    </location>
</feature>
<feature type="region of interest" description="Disordered" evidence="1">
    <location>
        <begin position="1448"/>
        <end position="1479"/>
    </location>
</feature>
<reference evidence="2 3" key="1">
    <citation type="submission" date="2019-07" db="EMBL/GenBank/DDBJ databases">
        <title>Venturia inaequalis Genome Resource.</title>
        <authorList>
            <person name="Lichtner F.J."/>
        </authorList>
    </citation>
    <scope>NUCLEOTIDE SEQUENCE [LARGE SCALE GENOMIC DNA]</scope>
    <source>
        <strain evidence="2 3">DMI_063113</strain>
    </source>
</reference>
<feature type="region of interest" description="Disordered" evidence="1">
    <location>
        <begin position="1514"/>
        <end position="1533"/>
    </location>
</feature>
<feature type="region of interest" description="Disordered" evidence="1">
    <location>
        <begin position="1"/>
        <end position="87"/>
    </location>
</feature>
<gene>
    <name evidence="2" type="ORF">EG327_009404</name>
</gene>
<feature type="compositionally biased region" description="Basic and acidic residues" evidence="1">
    <location>
        <begin position="752"/>
        <end position="765"/>
    </location>
</feature>
<evidence type="ECO:0000313" key="3">
    <source>
        <dbReference type="Proteomes" id="UP000490939"/>
    </source>
</evidence>
<feature type="compositionally biased region" description="Polar residues" evidence="1">
    <location>
        <begin position="917"/>
        <end position="930"/>
    </location>
</feature>
<feature type="region of interest" description="Disordered" evidence="1">
    <location>
        <begin position="905"/>
        <end position="930"/>
    </location>
</feature>
<keyword evidence="3" id="KW-1185">Reference proteome</keyword>